<dbReference type="Proteomes" id="UP000011721">
    <property type="component" value="Chromosome"/>
</dbReference>
<dbReference type="eggNOG" id="COG5009">
    <property type="taxonomic scope" value="Bacteria"/>
</dbReference>
<accession>M1N9Q9</accession>
<evidence type="ECO:0000256" key="4">
    <source>
        <dbReference type="ARBA" id="ARBA00022645"/>
    </source>
</evidence>
<keyword evidence="7" id="KW-0808">Transferase</keyword>
<dbReference type="OrthoDB" id="9766909at2"/>
<evidence type="ECO:0000256" key="5">
    <source>
        <dbReference type="ARBA" id="ARBA00022670"/>
    </source>
</evidence>
<evidence type="ECO:0000313" key="17">
    <source>
        <dbReference type="Proteomes" id="UP000011721"/>
    </source>
</evidence>
<dbReference type="GO" id="GO:0008955">
    <property type="term" value="F:peptidoglycan glycosyltransferase activity"/>
    <property type="evidence" value="ECO:0007669"/>
    <property type="project" value="UniProtKB-EC"/>
</dbReference>
<keyword evidence="4 16" id="KW-0121">Carboxypeptidase</keyword>
<dbReference type="PATRIC" id="fig|1167006.5.peg.3"/>
<dbReference type="Gene3D" id="3.40.710.10">
    <property type="entry name" value="DD-peptidase/beta-lactamase superfamily"/>
    <property type="match status" value="2"/>
</dbReference>
<dbReference type="STRING" id="1167006.UWK_00005"/>
<evidence type="ECO:0000256" key="2">
    <source>
        <dbReference type="ARBA" id="ARBA00004752"/>
    </source>
</evidence>
<dbReference type="SUPFAM" id="SSF53955">
    <property type="entry name" value="Lysozyme-like"/>
    <property type="match status" value="1"/>
</dbReference>
<dbReference type="GO" id="GO:0009252">
    <property type="term" value="P:peptidoglycan biosynthetic process"/>
    <property type="evidence" value="ECO:0007669"/>
    <property type="project" value="UniProtKB-KW"/>
</dbReference>
<keyword evidence="3" id="KW-1003">Cell membrane</keyword>
<organism evidence="16 17">
    <name type="scientific">Desulfocapsa sulfexigens (strain DSM 10523 / SB164P1)</name>
    <dbReference type="NCBI Taxonomy" id="1167006"/>
    <lineage>
        <taxon>Bacteria</taxon>
        <taxon>Pseudomonadati</taxon>
        <taxon>Thermodesulfobacteriota</taxon>
        <taxon>Desulfobulbia</taxon>
        <taxon>Desulfobulbales</taxon>
        <taxon>Desulfocapsaceae</taxon>
        <taxon>Desulfocapsa</taxon>
    </lineage>
</organism>
<dbReference type="InterPro" id="IPR023346">
    <property type="entry name" value="Lysozyme-like_dom_sf"/>
</dbReference>
<dbReference type="PANTHER" id="PTHR32282">
    <property type="entry name" value="BINDING PROTEIN TRANSPEPTIDASE, PUTATIVE-RELATED"/>
    <property type="match status" value="1"/>
</dbReference>
<comment type="catalytic activity">
    <reaction evidence="14">
        <text>[GlcNAc-(1-&gt;4)-Mur2Ac(oyl-L-Ala-gamma-D-Glu-L-Lys-D-Ala-D-Ala)](n)-di-trans,octa-cis-undecaprenyl diphosphate + beta-D-GlcNAc-(1-&gt;4)-Mur2Ac(oyl-L-Ala-gamma-D-Glu-L-Lys-D-Ala-D-Ala)-di-trans,octa-cis-undecaprenyl diphosphate = [GlcNAc-(1-&gt;4)-Mur2Ac(oyl-L-Ala-gamma-D-Glu-L-Lys-D-Ala-D-Ala)](n+1)-di-trans,octa-cis-undecaprenyl diphosphate + di-trans,octa-cis-undecaprenyl diphosphate + H(+)</text>
        <dbReference type="Rhea" id="RHEA:23708"/>
        <dbReference type="Rhea" id="RHEA-COMP:9602"/>
        <dbReference type="Rhea" id="RHEA-COMP:9603"/>
        <dbReference type="ChEBI" id="CHEBI:15378"/>
        <dbReference type="ChEBI" id="CHEBI:58405"/>
        <dbReference type="ChEBI" id="CHEBI:60033"/>
        <dbReference type="ChEBI" id="CHEBI:78435"/>
        <dbReference type="EC" id="2.4.99.28"/>
    </reaction>
</comment>
<evidence type="ECO:0000256" key="3">
    <source>
        <dbReference type="ARBA" id="ARBA00022475"/>
    </source>
</evidence>
<name>M1N9Q9_DESSD</name>
<dbReference type="GO" id="GO:0005886">
    <property type="term" value="C:plasma membrane"/>
    <property type="evidence" value="ECO:0007669"/>
    <property type="project" value="UniProtKB-SubCell"/>
</dbReference>
<keyword evidence="10" id="KW-0472">Membrane</keyword>
<comment type="pathway">
    <text evidence="2">Cell wall biogenesis; peptidoglycan biosynthesis.</text>
</comment>
<dbReference type="GO" id="GO:0008360">
    <property type="term" value="P:regulation of cell shape"/>
    <property type="evidence" value="ECO:0007669"/>
    <property type="project" value="UniProtKB-KW"/>
</dbReference>
<dbReference type="EMBL" id="CP003985">
    <property type="protein sequence ID" value="AGF76594.1"/>
    <property type="molecule type" value="Genomic_DNA"/>
</dbReference>
<dbReference type="Gene3D" id="1.10.3810.10">
    <property type="entry name" value="Biosynthetic peptidoglycan transglycosylase-like"/>
    <property type="match status" value="1"/>
</dbReference>
<dbReference type="GO" id="GO:0009002">
    <property type="term" value="F:serine-type D-Ala-D-Ala carboxypeptidase activity"/>
    <property type="evidence" value="ECO:0007669"/>
    <property type="project" value="UniProtKB-EC"/>
</dbReference>
<dbReference type="GO" id="GO:0071555">
    <property type="term" value="P:cell wall organization"/>
    <property type="evidence" value="ECO:0007669"/>
    <property type="project" value="UniProtKB-KW"/>
</dbReference>
<dbReference type="GO" id="GO:0030288">
    <property type="term" value="C:outer membrane-bounded periplasmic space"/>
    <property type="evidence" value="ECO:0007669"/>
    <property type="project" value="TreeGrafter"/>
</dbReference>
<dbReference type="SUPFAM" id="SSF56601">
    <property type="entry name" value="beta-lactamase/transpeptidase-like"/>
    <property type="match status" value="2"/>
</dbReference>
<keyword evidence="11" id="KW-0511">Multifunctional enzyme</keyword>
<proteinExistence type="predicted"/>
<keyword evidence="6" id="KW-0328">Glycosyltransferase</keyword>
<keyword evidence="9" id="KW-0573">Peptidoglycan synthesis</keyword>
<keyword evidence="8" id="KW-0133">Cell shape</keyword>
<dbReference type="RefSeq" id="WP_015402293.1">
    <property type="nucleotide sequence ID" value="NC_020304.1"/>
</dbReference>
<dbReference type="InterPro" id="IPR036950">
    <property type="entry name" value="PBP_transglycosylase"/>
</dbReference>
<dbReference type="HOGENOM" id="CLU_009322_0_0_7"/>
<evidence type="ECO:0000259" key="15">
    <source>
        <dbReference type="Pfam" id="PF00912"/>
    </source>
</evidence>
<evidence type="ECO:0000256" key="12">
    <source>
        <dbReference type="ARBA" id="ARBA00023316"/>
    </source>
</evidence>
<dbReference type="InterPro" id="IPR050396">
    <property type="entry name" value="Glycosyltr_51/Transpeptidase"/>
</dbReference>
<keyword evidence="12" id="KW-0961">Cell wall biogenesis/degradation</keyword>
<dbReference type="InterPro" id="IPR001264">
    <property type="entry name" value="Glyco_trans_51"/>
</dbReference>
<dbReference type="PANTHER" id="PTHR32282:SF11">
    <property type="entry name" value="PENICILLIN-BINDING PROTEIN 1B"/>
    <property type="match status" value="1"/>
</dbReference>
<dbReference type="InterPro" id="IPR012338">
    <property type="entry name" value="Beta-lactam/transpept-like"/>
</dbReference>
<evidence type="ECO:0000256" key="10">
    <source>
        <dbReference type="ARBA" id="ARBA00023136"/>
    </source>
</evidence>
<evidence type="ECO:0000256" key="11">
    <source>
        <dbReference type="ARBA" id="ARBA00023268"/>
    </source>
</evidence>
<evidence type="ECO:0000256" key="8">
    <source>
        <dbReference type="ARBA" id="ARBA00022960"/>
    </source>
</evidence>
<dbReference type="AlphaFoldDB" id="M1N9Q9"/>
<comment type="catalytic activity">
    <reaction evidence="13">
        <text>Preferential cleavage: (Ac)2-L-Lys-D-Ala-|-D-Ala. Also transpeptidation of peptidyl-alanyl moieties that are N-acyl substituents of D-alanine.</text>
        <dbReference type="EC" id="3.4.16.4"/>
    </reaction>
</comment>
<protein>
    <submittedName>
        <fullName evidence="16">Membrane carboxypeptidase/penicillin-binding protein</fullName>
    </submittedName>
</protein>
<evidence type="ECO:0000256" key="6">
    <source>
        <dbReference type="ARBA" id="ARBA00022676"/>
    </source>
</evidence>
<comment type="subcellular location">
    <subcellularLocation>
        <location evidence="1">Cell membrane</location>
    </subcellularLocation>
</comment>
<evidence type="ECO:0000256" key="1">
    <source>
        <dbReference type="ARBA" id="ARBA00004236"/>
    </source>
</evidence>
<evidence type="ECO:0000256" key="9">
    <source>
        <dbReference type="ARBA" id="ARBA00022984"/>
    </source>
</evidence>
<gene>
    <name evidence="16" type="ordered locus">UWK_00005</name>
</gene>
<dbReference type="KEGG" id="dsf:UWK_00005"/>
<keyword evidence="5" id="KW-0645">Protease</keyword>
<sequence>MLKKIILFFFTLILLVVFAAGGGLYYLIVLEPGDEITVENIQSILGKESPVLYSDGVTPLGVFFDEAHRQYVTWEQIPETFVNALIASEDNRFFEHFGFDAVSITRAAVKNYEAGRVVQGGSTLTQQTAKNLFKRSGRSYEAKLKELLYALRLEYHYSKEQIFEFYCNQFYVRGNGHGLGVAARYYFDKNVEDLTLLESVFIAGSVKRPNYYNPFNRKSEEAKEEVRERIKIRMAYVLKQMLRLGTVSSKEYEEAIATDVLFTEGQVGYALDYVMEMVKDAVATEEVVTALEEQGISNLATAGVRVITTVDKGLQENSLYSLRHELSRLDVRLRGYDRDEVQAELANTKYNGDREVKKGAFLFGHITDIRYNKNVPDGFQATVDFGGDLGVGVIREKGLERTLTALVKWKQNHWSESSRKDLPLLVNQLQSGDRVWVSVSSIDEEGTVLLDLERFPLLQGGALVLQNGMIKAMAGGVENRFFNRAISAKRTMGSAFKPYLFAAALQLGWNTADLLNNSRDVFVFQGQPYFPRPDHEITSKQVSMSWAGVRSENLASVWLLYHLCDRLSADEFKAVAVKADLAPRFKNGKEEPYTLYRTRIRDKNGIVLNREVLQEAAFTEAVRHLETDFIFADLIEEYDVLRSLHYGLHFDRYKKDIDSTLSTALKEQEVKEQLFRKNLLKTNYLSLVLRLQQLQELRRSLHTTDYTSFGLSSFVRSAVLCYDKRVQRYSFVARDSLSVDQVLVDTDRLKEYFAAGSLESEEKFWEDILLDSTMTVKALSLVKMQVEAEFQRLSALPPYSLDVLAGVHDFRVLVGLKYLIEFGKEMGISSKLDPVLSFPLGSNVITLLEAVRMYESLVTGSVSLTGAKVAPDRDLLTVLDRIETAEGEVVYRTRVEKKELIKEEQCLALGSILENTVKFGTGRYAQENARLPLNEAAVQEIPGTAELVIPLLGKTGTANNYTNASFFGYLPAVSTGGTGMVIDGGYTIGVYVGFDDNTSMRRKTTRITGSGGALPTWTDMVNIILREKSYAQKLDPVDLSFYGLTLLHNELGQLNLAVDRENGGHILNPVMEIDEKNRSHPTIMTFGQIYESGRFEPKRYYAPFWGDEKQILETDL</sequence>
<keyword evidence="17" id="KW-1185">Reference proteome</keyword>
<evidence type="ECO:0000313" key="16">
    <source>
        <dbReference type="EMBL" id="AGF76594.1"/>
    </source>
</evidence>
<evidence type="ECO:0000256" key="13">
    <source>
        <dbReference type="ARBA" id="ARBA00034000"/>
    </source>
</evidence>
<reference evidence="17" key="1">
    <citation type="journal article" date="2013" name="Stand. Genomic Sci.">
        <title>Complete genome sequence of Desulfocapsa sulfexigens, a marine deltaproteobacterium specialized in disproportionating inorganic sulfur compounds.</title>
        <authorList>
            <person name="Finster K.W."/>
            <person name="Kjeldsen K.U."/>
            <person name="Kube M."/>
            <person name="Reinhardt R."/>
            <person name="Mussmann M."/>
            <person name="Amann R."/>
            <person name="Schreiber L."/>
        </authorList>
    </citation>
    <scope>NUCLEOTIDE SEQUENCE [LARGE SCALE GENOMIC DNA]</scope>
    <source>
        <strain evidence="17">DSM 10523 / SB164P1</strain>
    </source>
</reference>
<evidence type="ECO:0000256" key="14">
    <source>
        <dbReference type="ARBA" id="ARBA00049902"/>
    </source>
</evidence>
<dbReference type="Pfam" id="PF00912">
    <property type="entry name" value="Transgly"/>
    <property type="match status" value="1"/>
</dbReference>
<keyword evidence="5" id="KW-0378">Hydrolase</keyword>
<feature type="domain" description="Glycosyl transferase family 51" evidence="15">
    <location>
        <begin position="65"/>
        <end position="241"/>
    </location>
</feature>
<dbReference type="GO" id="GO:0006508">
    <property type="term" value="P:proteolysis"/>
    <property type="evidence" value="ECO:0007669"/>
    <property type="project" value="UniProtKB-KW"/>
</dbReference>
<evidence type="ECO:0000256" key="7">
    <source>
        <dbReference type="ARBA" id="ARBA00022679"/>
    </source>
</evidence>